<evidence type="ECO:0000256" key="7">
    <source>
        <dbReference type="ARBA" id="ARBA00023136"/>
    </source>
</evidence>
<gene>
    <name evidence="9" type="ORF">LSALG_LOCUS22740</name>
    <name evidence="10" type="ORF">LSALG_LOCUS22741</name>
</gene>
<keyword evidence="7 8" id="KW-0472">Membrane</keyword>
<evidence type="ECO:0000256" key="8">
    <source>
        <dbReference type="SAM" id="Phobius"/>
    </source>
</evidence>
<evidence type="ECO:0000256" key="5">
    <source>
        <dbReference type="ARBA" id="ARBA00022970"/>
    </source>
</evidence>
<dbReference type="AlphaFoldDB" id="A0AA35YZH3"/>
<evidence type="ECO:0000256" key="6">
    <source>
        <dbReference type="ARBA" id="ARBA00022989"/>
    </source>
</evidence>
<evidence type="ECO:0000313" key="11">
    <source>
        <dbReference type="Proteomes" id="UP001177003"/>
    </source>
</evidence>
<organism evidence="9 11">
    <name type="scientific">Lactuca saligna</name>
    <name type="common">Willowleaf lettuce</name>
    <dbReference type="NCBI Taxonomy" id="75948"/>
    <lineage>
        <taxon>Eukaryota</taxon>
        <taxon>Viridiplantae</taxon>
        <taxon>Streptophyta</taxon>
        <taxon>Embryophyta</taxon>
        <taxon>Tracheophyta</taxon>
        <taxon>Spermatophyta</taxon>
        <taxon>Magnoliopsida</taxon>
        <taxon>eudicotyledons</taxon>
        <taxon>Gunneridae</taxon>
        <taxon>Pentapetalae</taxon>
        <taxon>asterids</taxon>
        <taxon>campanulids</taxon>
        <taxon>Asterales</taxon>
        <taxon>Asteraceae</taxon>
        <taxon>Cichorioideae</taxon>
        <taxon>Cichorieae</taxon>
        <taxon>Lactucinae</taxon>
        <taxon>Lactuca</taxon>
    </lineage>
</organism>
<evidence type="ECO:0000256" key="1">
    <source>
        <dbReference type="ARBA" id="ARBA00004167"/>
    </source>
</evidence>
<reference evidence="9" key="1">
    <citation type="submission" date="2023-04" db="EMBL/GenBank/DDBJ databases">
        <authorList>
            <person name="Vijverberg K."/>
            <person name="Xiong W."/>
            <person name="Schranz E."/>
        </authorList>
    </citation>
    <scope>NUCLEOTIDE SEQUENCE</scope>
</reference>
<dbReference type="Proteomes" id="UP001177003">
    <property type="component" value="Chromosome 4"/>
</dbReference>
<keyword evidence="4 8" id="KW-0812">Transmembrane</keyword>
<keyword evidence="11" id="KW-1185">Reference proteome</keyword>
<evidence type="ECO:0000313" key="9">
    <source>
        <dbReference type="EMBL" id="CAI9283131.1"/>
    </source>
</evidence>
<accession>A0AA35YZH3</accession>
<name>A0AA35YZH3_LACSI</name>
<dbReference type="PANTHER" id="PTHR33228">
    <property type="entry name" value="PROTEIN GLUTAMINE DUMPER 4-RELATED"/>
    <property type="match status" value="1"/>
</dbReference>
<dbReference type="EMBL" id="OX465080">
    <property type="protein sequence ID" value="CAI9283132.1"/>
    <property type="molecule type" value="Genomic_DNA"/>
</dbReference>
<dbReference type="InterPro" id="IPR040359">
    <property type="entry name" value="GDU"/>
</dbReference>
<evidence type="ECO:0000313" key="10">
    <source>
        <dbReference type="EMBL" id="CAI9283132.1"/>
    </source>
</evidence>
<dbReference type="GO" id="GO:0006865">
    <property type="term" value="P:amino acid transport"/>
    <property type="evidence" value="ECO:0007669"/>
    <property type="project" value="UniProtKB-KW"/>
</dbReference>
<feature type="transmembrane region" description="Helical" evidence="8">
    <location>
        <begin position="15"/>
        <end position="38"/>
    </location>
</feature>
<keyword evidence="5" id="KW-0029">Amino-acid transport</keyword>
<dbReference type="EMBL" id="OX465080">
    <property type="protein sequence ID" value="CAI9283131.1"/>
    <property type="molecule type" value="Genomic_DNA"/>
</dbReference>
<evidence type="ECO:0000256" key="3">
    <source>
        <dbReference type="ARBA" id="ARBA00022448"/>
    </source>
</evidence>
<protein>
    <submittedName>
        <fullName evidence="9">Uncharacterized protein</fullName>
    </submittedName>
</protein>
<dbReference type="PANTHER" id="PTHR33228:SF76">
    <property type="entry name" value="PROTEIN GLUTAMINE DUMPER 7"/>
    <property type="match status" value="1"/>
</dbReference>
<evidence type="ECO:0000256" key="4">
    <source>
        <dbReference type="ARBA" id="ARBA00022692"/>
    </source>
</evidence>
<proteinExistence type="inferred from homology"/>
<keyword evidence="6 8" id="KW-1133">Transmembrane helix</keyword>
<comment type="subcellular location">
    <subcellularLocation>
        <location evidence="1">Membrane</location>
        <topology evidence="1">Single-pass membrane protein</topology>
    </subcellularLocation>
</comment>
<sequence length="109" mass="11500">MGSSEQSFWRFDSPLIYLFGGIAVILALIVVALIILACSQRRRRLEANGSGDIESGGDDQKAAKAVYNGGEGADNTPKIVVIMAGDELPTYLATPTDVTLSDSATHVSN</sequence>
<keyword evidence="3" id="KW-0813">Transport</keyword>
<dbReference type="GO" id="GO:0016020">
    <property type="term" value="C:membrane"/>
    <property type="evidence" value="ECO:0007669"/>
    <property type="project" value="UniProtKB-SubCell"/>
</dbReference>
<dbReference type="GO" id="GO:0080143">
    <property type="term" value="P:regulation of amino acid export"/>
    <property type="evidence" value="ECO:0007669"/>
    <property type="project" value="InterPro"/>
</dbReference>
<evidence type="ECO:0000256" key="2">
    <source>
        <dbReference type="ARBA" id="ARBA00009977"/>
    </source>
</evidence>
<comment type="similarity">
    <text evidence="2">Belongs to the GLUTAMINE DUMPER 1 (TC 9.B.60) family.</text>
</comment>